<evidence type="ECO:0000313" key="4">
    <source>
        <dbReference type="Proteomes" id="UP000264820"/>
    </source>
</evidence>
<feature type="region of interest" description="Disordered" evidence="1">
    <location>
        <begin position="296"/>
        <end position="361"/>
    </location>
</feature>
<dbReference type="AlphaFoldDB" id="A0A3Q3DTJ6"/>
<evidence type="ECO:0000256" key="1">
    <source>
        <dbReference type="SAM" id="MobiDB-lite"/>
    </source>
</evidence>
<dbReference type="Proteomes" id="UP000264820">
    <property type="component" value="Unplaced"/>
</dbReference>
<dbReference type="GeneTree" id="ENSGT00390000014118"/>
<dbReference type="InterPro" id="IPR031474">
    <property type="entry name" value="PPP1R26_N"/>
</dbReference>
<proteinExistence type="predicted"/>
<feature type="domain" description="Protein phosphatase 1 regulatory subunit 26 N-terminal" evidence="2">
    <location>
        <begin position="512"/>
        <end position="667"/>
    </location>
</feature>
<feature type="region of interest" description="Disordered" evidence="1">
    <location>
        <begin position="667"/>
        <end position="750"/>
    </location>
</feature>
<feature type="region of interest" description="Disordered" evidence="1">
    <location>
        <begin position="73"/>
        <end position="120"/>
    </location>
</feature>
<feature type="region of interest" description="Disordered" evidence="1">
    <location>
        <begin position="779"/>
        <end position="814"/>
    </location>
</feature>
<accession>A0A3Q3DTJ6</accession>
<protein>
    <recommendedName>
        <fullName evidence="2">Protein phosphatase 1 regulatory subunit 26 N-terminal domain-containing protein</fullName>
    </recommendedName>
</protein>
<reference evidence="3" key="2">
    <citation type="submission" date="2025-09" db="UniProtKB">
        <authorList>
            <consortium name="Ensembl"/>
        </authorList>
    </citation>
    <scope>IDENTIFICATION</scope>
</reference>
<feature type="compositionally biased region" description="Basic and acidic residues" evidence="1">
    <location>
        <begin position="558"/>
        <end position="574"/>
    </location>
</feature>
<feature type="compositionally biased region" description="Basic and acidic residues" evidence="1">
    <location>
        <begin position="517"/>
        <end position="526"/>
    </location>
</feature>
<feature type="region of interest" description="Disordered" evidence="1">
    <location>
        <begin position="456"/>
        <end position="626"/>
    </location>
</feature>
<dbReference type="STRING" id="109280.ENSHCOP00000020145"/>
<keyword evidence="4" id="KW-1185">Reference proteome</keyword>
<dbReference type="OMA" id="PWPSRKA"/>
<evidence type="ECO:0000259" key="2">
    <source>
        <dbReference type="Pfam" id="PF15740"/>
    </source>
</evidence>
<feature type="domain" description="Protein phosphatase 1 regulatory subunit 26 N-terminal" evidence="2">
    <location>
        <begin position="165"/>
        <end position="262"/>
    </location>
</feature>
<feature type="compositionally biased region" description="Basic and acidic residues" evidence="1">
    <location>
        <begin position="874"/>
        <end position="892"/>
    </location>
</feature>
<dbReference type="GO" id="GO:0004864">
    <property type="term" value="F:protein phosphatase inhibitor activity"/>
    <property type="evidence" value="ECO:0007669"/>
    <property type="project" value="InterPro"/>
</dbReference>
<dbReference type="PANTHER" id="PTHR15724">
    <property type="entry name" value="PROTEIN PHOSPHATASE 1 REGULATORY SUBUNIT 26"/>
    <property type="match status" value="1"/>
</dbReference>
<organism evidence="3 4">
    <name type="scientific">Hippocampus comes</name>
    <name type="common">Tiger tail seahorse</name>
    <dbReference type="NCBI Taxonomy" id="109280"/>
    <lineage>
        <taxon>Eukaryota</taxon>
        <taxon>Metazoa</taxon>
        <taxon>Chordata</taxon>
        <taxon>Craniata</taxon>
        <taxon>Vertebrata</taxon>
        <taxon>Euteleostomi</taxon>
        <taxon>Actinopterygii</taxon>
        <taxon>Neopterygii</taxon>
        <taxon>Teleostei</taxon>
        <taxon>Neoteleostei</taxon>
        <taxon>Acanthomorphata</taxon>
        <taxon>Syngnathiaria</taxon>
        <taxon>Syngnathiformes</taxon>
        <taxon>Syngnathoidei</taxon>
        <taxon>Syngnathidae</taxon>
        <taxon>Hippocampus</taxon>
    </lineage>
</organism>
<feature type="domain" description="Protein phosphatase 1 regulatory subunit 26 N-terminal" evidence="2">
    <location>
        <begin position="1"/>
        <end position="141"/>
    </location>
</feature>
<dbReference type="InterPro" id="IPR026130">
    <property type="entry name" value="PPP1R26"/>
</dbReference>
<feature type="compositionally biased region" description="Polar residues" evidence="1">
    <location>
        <begin position="304"/>
        <end position="313"/>
    </location>
</feature>
<dbReference type="PANTHER" id="PTHR15724:SF0">
    <property type="entry name" value="PROTEIN PHOSPHATASE 1 REGULATORY SUBUNIT 26"/>
    <property type="match status" value="1"/>
</dbReference>
<feature type="compositionally biased region" description="Basic and acidic residues" evidence="1">
    <location>
        <begin position="107"/>
        <end position="120"/>
    </location>
</feature>
<feature type="compositionally biased region" description="Polar residues" evidence="1">
    <location>
        <begin position="350"/>
        <end position="359"/>
    </location>
</feature>
<feature type="domain" description="Protein phosphatase 1 regulatory subunit 26 N-terminal" evidence="2">
    <location>
        <begin position="269"/>
        <end position="494"/>
    </location>
</feature>
<feature type="region of interest" description="Disordered" evidence="1">
    <location>
        <begin position="859"/>
        <end position="916"/>
    </location>
</feature>
<dbReference type="Pfam" id="PF15740">
    <property type="entry name" value="PPP1R26_N"/>
    <property type="match status" value="4"/>
</dbReference>
<feature type="compositionally biased region" description="Acidic residues" evidence="1">
    <location>
        <begin position="895"/>
        <end position="907"/>
    </location>
</feature>
<feature type="compositionally biased region" description="Basic residues" evidence="1">
    <location>
        <begin position="546"/>
        <end position="557"/>
    </location>
</feature>
<feature type="compositionally biased region" description="Basic residues" evidence="1">
    <location>
        <begin position="322"/>
        <end position="332"/>
    </location>
</feature>
<feature type="compositionally biased region" description="Low complexity" evidence="1">
    <location>
        <begin position="780"/>
        <end position="793"/>
    </location>
</feature>
<reference evidence="3" key="1">
    <citation type="submission" date="2025-08" db="UniProtKB">
        <authorList>
            <consortium name="Ensembl"/>
        </authorList>
    </citation>
    <scope>IDENTIFICATION</scope>
</reference>
<dbReference type="Ensembl" id="ENSHCOT00000006933.1">
    <property type="protein sequence ID" value="ENSHCOP00000020145.1"/>
    <property type="gene ID" value="ENSHCOG00000005970.1"/>
</dbReference>
<evidence type="ECO:0000313" key="3">
    <source>
        <dbReference type="Ensembl" id="ENSHCOP00000020145.1"/>
    </source>
</evidence>
<name>A0A3Q3DTJ6_HIPCM</name>
<sequence>MYLMNAPTVAAPRTEWRACGPPGGYSIPVCFNDSDAELSARGSSISNKVQMIIESLRSSQSSLDMSEEVVTNALQRQDGPPQACKTAAGPLVTAKSKTKKRPAGVLLKDRDQSSDSDDSVDKGIEEAILQYLKEKDGHKREAELFVRSSRQTVPEIKSESQAFSIVRSRFPKSVIRATPATVPVKKYIKHKASLHEAALRNSELGRVMLRDQSTNTVKPSGLVRKIKGEDVRNDSSSSSDDGIEEAIQKYQLERIEQQTRGDLFKPLASVEESHSSSDDGIEEAIRSYQLEQLREKCAPKPQDKSGSCASGSSGLDDAKGHQPQKKQKRAQKGAKLVQPPSPTHLADSLSIEQRSQGNGLPSLRVESFAEQPPPALPKANTTAELMCAEAILDISKTVMPGAFMSHLDVGPSVCAPAGLAQRSTTPERDSDACGSVDSEDGIEQEIMKFLEQKAQMLKRSPGEPSTMTAREASRGKTPRLSFTKRRKHKDNTSSRTSALDPSSKPPKAKSPPVASPRSRDKTEQSGDKSSSLDSDEDLDTAIKALLKTKKKSKKMTRSQRDSRKRPVPEAERSRPCAKKAHLGAAAELTVSKKAYKRKSRSKDARGPAEKTAAPNAPIEKRRANCGANAVRGLPPAIAQQIKEESSSVDSDDSIEQEIRKFLAEKAEKVTIGEAEAPSNGTAPVRRDLEWEDQLAEIPRQSARPAAATPDGSALAPHRSPGPGSSARSARAEQKPPTPAGADDGLTEKVPAVDQSIKWRQSFGLPIVDPKSFGRTQFHISSSKMSASPSAASSCQGKAGELKRPTPASLWSSARRSWSAAKPPAMSPAFNPFSVALSAGRHPGAASTVHVPRDKSVFVELESGRTNHVQVQSRQSDEGKARADEGRAARDAGLEGAEEEFIDQSEGESPEKKQSTL</sequence>